<dbReference type="Proteomes" id="UP000674318">
    <property type="component" value="Unassembled WGS sequence"/>
</dbReference>
<dbReference type="Pfam" id="PF00076">
    <property type="entry name" value="RRM_1"/>
    <property type="match status" value="1"/>
</dbReference>
<dbReference type="SMART" id="SM00360">
    <property type="entry name" value="RRM"/>
    <property type="match status" value="1"/>
</dbReference>
<comment type="caution">
    <text evidence="3">The sequence shown here is derived from an EMBL/GenBank/DDBJ whole genome shotgun (WGS) entry which is preliminary data.</text>
</comment>
<dbReference type="CDD" id="cd00590">
    <property type="entry name" value="RRM_SF"/>
    <property type="match status" value="1"/>
</dbReference>
<dbReference type="KEGG" id="phet:94290202"/>
<feature type="domain" description="RRM" evidence="2">
    <location>
        <begin position="28"/>
        <end position="109"/>
    </location>
</feature>
<evidence type="ECO:0000313" key="3">
    <source>
        <dbReference type="EMBL" id="KAG5501862.1"/>
    </source>
</evidence>
<dbReference type="InterPro" id="IPR035979">
    <property type="entry name" value="RBD_domain_sf"/>
</dbReference>
<dbReference type="SUPFAM" id="SSF54928">
    <property type="entry name" value="RNA-binding domain, RBD"/>
    <property type="match status" value="1"/>
</dbReference>
<gene>
    <name evidence="3" type="ORF">JKF63_04132</name>
</gene>
<proteinExistence type="predicted"/>
<dbReference type="EMBL" id="JAFJZO010000026">
    <property type="protein sequence ID" value="KAG5501862.1"/>
    <property type="molecule type" value="Genomic_DNA"/>
</dbReference>
<reference evidence="3 4" key="1">
    <citation type="submission" date="2021-02" db="EMBL/GenBank/DDBJ databases">
        <title>Porcisia hertigi Genome sequencing and assembly.</title>
        <authorList>
            <person name="Almutairi H."/>
            <person name="Gatherer D."/>
        </authorList>
    </citation>
    <scope>NUCLEOTIDE SEQUENCE [LARGE SCALE GENOMIC DNA]</scope>
    <source>
        <strain evidence="3 4">C119</strain>
    </source>
</reference>
<keyword evidence="4" id="KW-1185">Reference proteome</keyword>
<dbReference type="GeneID" id="94290202"/>
<dbReference type="AlphaFoldDB" id="A0A836L9L6"/>
<dbReference type="InterPro" id="IPR000504">
    <property type="entry name" value="RRM_dom"/>
</dbReference>
<dbReference type="GO" id="GO:0003723">
    <property type="term" value="F:RNA binding"/>
    <property type="evidence" value="ECO:0007669"/>
    <property type="project" value="UniProtKB-UniRule"/>
</dbReference>
<protein>
    <recommendedName>
        <fullName evidence="2">RRM domain-containing protein</fullName>
    </recommendedName>
</protein>
<dbReference type="InterPro" id="IPR012677">
    <property type="entry name" value="Nucleotide-bd_a/b_plait_sf"/>
</dbReference>
<dbReference type="Gene3D" id="3.30.70.330">
    <property type="match status" value="1"/>
</dbReference>
<accession>A0A836L9L6</accession>
<dbReference type="PROSITE" id="PS50102">
    <property type="entry name" value="RRM"/>
    <property type="match status" value="1"/>
</dbReference>
<dbReference type="RefSeq" id="XP_067756309.1">
    <property type="nucleotide sequence ID" value="XM_067900125.1"/>
</dbReference>
<keyword evidence="1" id="KW-0694">RNA-binding</keyword>
<dbReference type="OrthoDB" id="439808at2759"/>
<evidence type="ECO:0000259" key="2">
    <source>
        <dbReference type="PROSITE" id="PS50102"/>
    </source>
</evidence>
<evidence type="ECO:0000256" key="1">
    <source>
        <dbReference type="PROSITE-ProRule" id="PRU00176"/>
    </source>
</evidence>
<evidence type="ECO:0000313" key="4">
    <source>
        <dbReference type="Proteomes" id="UP000674318"/>
    </source>
</evidence>
<name>A0A836L9L6_9TRYP</name>
<sequence>MASFTPLDNFKGRGRGVMPTGIVIDKSCRVYVTQIPLRRIERDGASAMKAEFEVYGPLESYKMFTDRSGRFVGSALCTYRNPADASMAVYCMDGVEVEGSTLQVKPAREHGVVLLSSGNSSSGNGSHRDHSRGFLHDTQRLWGRGRLGSSGLLGAGQNSGRWATGGQAMSSASPSDILAEKSGLADMDGVSASPDDGKWCHDKYQMLAEGKDMDEVLGIRRPHQQRGGARGRGGRGWQRYGEEVDSSFERYLKERDAIREDTSTPLPSLGKADTSPLSMHADLQQISATEPVVEESVMTAMTEMAFGADDSSAPVTGAALGALPEGA</sequence>
<organism evidence="3 4">
    <name type="scientific">Porcisia hertigi</name>
    <dbReference type="NCBI Taxonomy" id="2761500"/>
    <lineage>
        <taxon>Eukaryota</taxon>
        <taxon>Discoba</taxon>
        <taxon>Euglenozoa</taxon>
        <taxon>Kinetoplastea</taxon>
        <taxon>Metakinetoplastina</taxon>
        <taxon>Trypanosomatida</taxon>
        <taxon>Trypanosomatidae</taxon>
        <taxon>Leishmaniinae</taxon>
        <taxon>Porcisia</taxon>
    </lineage>
</organism>